<dbReference type="GO" id="GO:0004197">
    <property type="term" value="F:cysteine-type endopeptidase activity"/>
    <property type="evidence" value="ECO:0007669"/>
    <property type="project" value="InterPro"/>
</dbReference>
<feature type="domain" description="Peptidase C14 caspase" evidence="2">
    <location>
        <begin position="39"/>
        <end position="351"/>
    </location>
</feature>
<evidence type="ECO:0000313" key="3">
    <source>
        <dbReference type="EMBL" id="KAJ7189910.1"/>
    </source>
</evidence>
<dbReference type="EMBL" id="JARJCW010000162">
    <property type="protein sequence ID" value="KAJ7189910.1"/>
    <property type="molecule type" value="Genomic_DNA"/>
</dbReference>
<accession>A0AAD6Y3E2</accession>
<evidence type="ECO:0000256" key="1">
    <source>
        <dbReference type="ARBA" id="ARBA00009005"/>
    </source>
</evidence>
<dbReference type="InterPro" id="IPR050452">
    <property type="entry name" value="Metacaspase"/>
</dbReference>
<dbReference type="Gene3D" id="3.40.50.1460">
    <property type="match status" value="1"/>
</dbReference>
<dbReference type="PANTHER" id="PTHR48104">
    <property type="entry name" value="METACASPASE-4"/>
    <property type="match status" value="1"/>
</dbReference>
<reference evidence="3" key="1">
    <citation type="submission" date="2023-03" db="EMBL/GenBank/DDBJ databases">
        <title>Massive genome expansion in bonnet fungi (Mycena s.s.) driven by repeated elements and novel gene families across ecological guilds.</title>
        <authorList>
            <consortium name="Lawrence Berkeley National Laboratory"/>
            <person name="Harder C.B."/>
            <person name="Miyauchi S."/>
            <person name="Viragh M."/>
            <person name="Kuo A."/>
            <person name="Thoen E."/>
            <person name="Andreopoulos B."/>
            <person name="Lu D."/>
            <person name="Skrede I."/>
            <person name="Drula E."/>
            <person name="Henrissat B."/>
            <person name="Morin E."/>
            <person name="Kohler A."/>
            <person name="Barry K."/>
            <person name="LaButti K."/>
            <person name="Morin E."/>
            <person name="Salamov A."/>
            <person name="Lipzen A."/>
            <person name="Mereny Z."/>
            <person name="Hegedus B."/>
            <person name="Baldrian P."/>
            <person name="Stursova M."/>
            <person name="Weitz H."/>
            <person name="Taylor A."/>
            <person name="Grigoriev I.V."/>
            <person name="Nagy L.G."/>
            <person name="Martin F."/>
            <person name="Kauserud H."/>
        </authorList>
    </citation>
    <scope>NUCLEOTIDE SEQUENCE</scope>
    <source>
        <strain evidence="3">9144</strain>
    </source>
</reference>
<comment type="caution">
    <text evidence="3">The sequence shown here is derived from an EMBL/GenBank/DDBJ whole genome shotgun (WGS) entry which is preliminary data.</text>
</comment>
<dbReference type="GO" id="GO:0005737">
    <property type="term" value="C:cytoplasm"/>
    <property type="evidence" value="ECO:0007669"/>
    <property type="project" value="TreeGrafter"/>
</dbReference>
<dbReference type="GO" id="GO:0006508">
    <property type="term" value="P:proteolysis"/>
    <property type="evidence" value="ECO:0007669"/>
    <property type="project" value="InterPro"/>
</dbReference>
<comment type="similarity">
    <text evidence="1">Belongs to the peptidase C14B family.</text>
</comment>
<evidence type="ECO:0000313" key="4">
    <source>
        <dbReference type="Proteomes" id="UP001219525"/>
    </source>
</evidence>
<protein>
    <submittedName>
        <fullName evidence="3">Caspase domain-containing protein</fullName>
    </submittedName>
</protein>
<sequence length="384" mass="42934">MSICMRTHYVGRFITQRWITSIIPSDQIGLGLAFHAPRRRALLIGIRGGIHVNRSDTAASATSAVSLSGPHDDVNALKRLLECKFISSSRGFVCHLVRLSASGYSPSDIVTLIDSPEAESGLLPTYDNIMRELENLMLNQKPGDVFFFGYSGHSHYRKQSERTAQLETHSDTYIIPLDPKDCLNSKPDYSKVIWGHVLKQKLVAPLMSGSRLTAILDTCHSASLLALEHCKCNRIGTWKSRMRRSIRWARELFQETVKIEAHSHDRFISRSGSSCTSAILASSEQLVNCSGYCLRPWTPGLIPVLCISACKDSQIAYEDTEGKSALTRIIVDVLNETPHPSLRMLMRACNQHSQLLAQEILKQDDVDNCCTPWHPQNMRAPFSL</sequence>
<dbReference type="Pfam" id="PF00656">
    <property type="entry name" value="Peptidase_C14"/>
    <property type="match status" value="1"/>
</dbReference>
<name>A0AAD6Y3E2_9AGAR</name>
<dbReference type="Proteomes" id="UP001219525">
    <property type="component" value="Unassembled WGS sequence"/>
</dbReference>
<proteinExistence type="inferred from homology"/>
<keyword evidence="4" id="KW-1185">Reference proteome</keyword>
<dbReference type="InterPro" id="IPR011600">
    <property type="entry name" value="Pept_C14_caspase"/>
</dbReference>
<organism evidence="3 4">
    <name type="scientific">Mycena pura</name>
    <dbReference type="NCBI Taxonomy" id="153505"/>
    <lineage>
        <taxon>Eukaryota</taxon>
        <taxon>Fungi</taxon>
        <taxon>Dikarya</taxon>
        <taxon>Basidiomycota</taxon>
        <taxon>Agaricomycotina</taxon>
        <taxon>Agaricomycetes</taxon>
        <taxon>Agaricomycetidae</taxon>
        <taxon>Agaricales</taxon>
        <taxon>Marasmiineae</taxon>
        <taxon>Mycenaceae</taxon>
        <taxon>Mycena</taxon>
    </lineage>
</organism>
<gene>
    <name evidence="3" type="ORF">GGX14DRAFT_484122</name>
</gene>
<evidence type="ECO:0000259" key="2">
    <source>
        <dbReference type="Pfam" id="PF00656"/>
    </source>
</evidence>
<dbReference type="PANTHER" id="PTHR48104:SF30">
    <property type="entry name" value="METACASPASE-1"/>
    <property type="match status" value="1"/>
</dbReference>
<dbReference type="AlphaFoldDB" id="A0AAD6Y3E2"/>